<dbReference type="RefSeq" id="WP_202980804.1">
    <property type="nucleotide sequence ID" value="NZ_BKBW01000023.1"/>
</dbReference>
<reference evidence="2 3" key="1">
    <citation type="journal article" date="2019" name="Microbiol. Resour. Announc.">
        <title>Draft Genome Sequence of Comamonas testosteroni TA441, a Bacterium That Has a Cryptic Phenol Degradation Gene Cluster.</title>
        <authorList>
            <person name="Arai H."/>
            <person name="Ishii M."/>
        </authorList>
    </citation>
    <scope>NUCLEOTIDE SEQUENCE [LARGE SCALE GENOMIC DNA]</scope>
    <source>
        <strain evidence="2 3">TA441</strain>
    </source>
</reference>
<protein>
    <submittedName>
        <fullName evidence="2">Uncharacterized protein</fullName>
    </submittedName>
</protein>
<accession>A0A5A7MML6</accession>
<proteinExistence type="predicted"/>
<gene>
    <name evidence="2" type="ORF">CTTA_5076</name>
</gene>
<name>A0A5A7MML6_COMTE</name>
<organism evidence="2 3">
    <name type="scientific">Comamonas testosteroni</name>
    <name type="common">Pseudomonas testosteroni</name>
    <dbReference type="NCBI Taxonomy" id="285"/>
    <lineage>
        <taxon>Bacteria</taxon>
        <taxon>Pseudomonadati</taxon>
        <taxon>Pseudomonadota</taxon>
        <taxon>Betaproteobacteria</taxon>
        <taxon>Burkholderiales</taxon>
        <taxon>Comamonadaceae</taxon>
        <taxon>Comamonas</taxon>
    </lineage>
</organism>
<evidence type="ECO:0000256" key="1">
    <source>
        <dbReference type="SAM" id="MobiDB-lite"/>
    </source>
</evidence>
<dbReference type="EMBL" id="BKBW01000023">
    <property type="protein sequence ID" value="GEQ78071.1"/>
    <property type="molecule type" value="Genomic_DNA"/>
</dbReference>
<comment type="caution">
    <text evidence="2">The sequence shown here is derived from an EMBL/GenBank/DDBJ whole genome shotgun (WGS) entry which is preliminary data.</text>
</comment>
<evidence type="ECO:0000313" key="2">
    <source>
        <dbReference type="EMBL" id="GEQ78071.1"/>
    </source>
</evidence>
<feature type="compositionally biased region" description="Polar residues" evidence="1">
    <location>
        <begin position="186"/>
        <end position="199"/>
    </location>
</feature>
<evidence type="ECO:0000313" key="3">
    <source>
        <dbReference type="Proteomes" id="UP000323105"/>
    </source>
</evidence>
<feature type="region of interest" description="Disordered" evidence="1">
    <location>
        <begin position="180"/>
        <end position="227"/>
    </location>
</feature>
<sequence>MHTTTLTASAVEKLNRLAKRHRDETGKSLSESLDVIAKQAGYANWKHVTVLAAQHTPRLMPAKHNWRMHWFHDSTTPRQHRFTTVEELCERLGGVEPVLLRSHCNESKPGARCLCELDPFMTAKRANVRIDVGDKYDFWDYLYLGDESYSGPDVVNVRINLGLGSHGHYIHEHLLLSSKGNDDRSNSLNPNNSAYVSAMNNHSNQQNPNNSRFHHFQSSDDDDDHWSDGYFSVSD</sequence>
<dbReference type="AlphaFoldDB" id="A0A5A7MML6"/>
<feature type="compositionally biased region" description="Low complexity" evidence="1">
    <location>
        <begin position="200"/>
        <end position="211"/>
    </location>
</feature>
<dbReference type="Proteomes" id="UP000323105">
    <property type="component" value="Unassembled WGS sequence"/>
</dbReference>